<accession>A0A1H9RSQ4</accession>
<proteinExistence type="predicted"/>
<dbReference type="RefSeq" id="WP_092777518.1">
    <property type="nucleotide sequence ID" value="NZ_FOGI01000005.1"/>
</dbReference>
<evidence type="ECO:0000313" key="3">
    <source>
        <dbReference type="Proteomes" id="UP000199051"/>
    </source>
</evidence>
<dbReference type="STRING" id="155974.SAMN04487818_10567"/>
<protein>
    <submittedName>
        <fullName evidence="2">Uncharacterized protein</fullName>
    </submittedName>
</protein>
<dbReference type="AlphaFoldDB" id="A0A1H9RSQ4"/>
<name>A0A1H9RSQ4_9PSEU</name>
<gene>
    <name evidence="2" type="ORF">SAMN04487818_10567</name>
</gene>
<evidence type="ECO:0000256" key="1">
    <source>
        <dbReference type="SAM" id="MobiDB-lite"/>
    </source>
</evidence>
<feature type="region of interest" description="Disordered" evidence="1">
    <location>
        <begin position="1"/>
        <end position="31"/>
    </location>
</feature>
<keyword evidence="3" id="KW-1185">Reference proteome</keyword>
<organism evidence="2 3">
    <name type="scientific">Actinokineospora terrae</name>
    <dbReference type="NCBI Taxonomy" id="155974"/>
    <lineage>
        <taxon>Bacteria</taxon>
        <taxon>Bacillati</taxon>
        <taxon>Actinomycetota</taxon>
        <taxon>Actinomycetes</taxon>
        <taxon>Pseudonocardiales</taxon>
        <taxon>Pseudonocardiaceae</taxon>
        <taxon>Actinokineospora</taxon>
    </lineage>
</organism>
<sequence length="629" mass="69089">MTSTSYRFDETANVNSGSGSQTNVTNNHYHAQQRVRRSLRFIAAEEIRRRAERFVAPAGFPFAAFTRSSTVVLAGTSESGARTTALMLLTARGNSHLDELRVLDDRGDDEDPALDTTQLKEGERLLLDLCAADDERVRAMQPDLEAYQAEVTRKQARLVLLVRPDQVFLLADSLAALRVDVDRPDGAEVLRAHLAPEGIGLPDPPPPVARLADCLRSDPVGRIADLARVVVRARDTGQGKTTGTWLAAAMAARFERAAQAQKLFSGDQQAARRALLVAAAFLPGAPVEALATAEQALHDEIEIPAAEEHVLDGTHLAERMTAAHLRADGCRTVEFTDFALDSALRTHFWTYFPGLRAEVAEWVGTVAVSEDMPYEAAADLVDRYAELQLTTGAPEPLLALARSWSDHRRGIALAAQAVAIGLRDNRTSKAARRYVYHRATDHSLPTSFARVLVDACVEDIAPTRPFQALVRLHHFTRHRDTKVVGAAVDALVGLVRKHGLHRWLLYRLLDQRMNSANRAILLALDLPPHLAAETRSRDDLVQLWEALLCDTTRVVPPDDLWRWIGTDPALVVRACAGRSALLNELFVLARAQVRRANDPQARQAAIARAETLLPLIDAALDTSERSGRA</sequence>
<evidence type="ECO:0000313" key="2">
    <source>
        <dbReference type="EMBL" id="SER75624.1"/>
    </source>
</evidence>
<reference evidence="3" key="1">
    <citation type="submission" date="2016-10" db="EMBL/GenBank/DDBJ databases">
        <authorList>
            <person name="Varghese N."/>
            <person name="Submissions S."/>
        </authorList>
    </citation>
    <scope>NUCLEOTIDE SEQUENCE [LARGE SCALE GENOMIC DNA]</scope>
    <source>
        <strain evidence="3">DSM 44260</strain>
    </source>
</reference>
<dbReference type="Proteomes" id="UP000199051">
    <property type="component" value="Unassembled WGS sequence"/>
</dbReference>
<dbReference type="EMBL" id="FOGI01000005">
    <property type="protein sequence ID" value="SER75624.1"/>
    <property type="molecule type" value="Genomic_DNA"/>
</dbReference>
<feature type="compositionally biased region" description="Polar residues" evidence="1">
    <location>
        <begin position="1"/>
        <end position="30"/>
    </location>
</feature>